<evidence type="ECO:0000256" key="6">
    <source>
        <dbReference type="ARBA" id="ARBA00022989"/>
    </source>
</evidence>
<evidence type="ECO:0000256" key="7">
    <source>
        <dbReference type="ARBA" id="ARBA00023136"/>
    </source>
</evidence>
<evidence type="ECO:0000256" key="1">
    <source>
        <dbReference type="ARBA" id="ARBA00004429"/>
    </source>
</evidence>
<feature type="transmembrane region" description="Helical" evidence="8">
    <location>
        <begin position="98"/>
        <end position="120"/>
    </location>
</feature>
<dbReference type="Pfam" id="PF04143">
    <property type="entry name" value="Sulf_transp"/>
    <property type="match status" value="1"/>
</dbReference>
<protein>
    <submittedName>
        <fullName evidence="9">Uncharacterized protein</fullName>
    </submittedName>
</protein>
<evidence type="ECO:0000256" key="3">
    <source>
        <dbReference type="ARBA" id="ARBA00022475"/>
    </source>
</evidence>
<evidence type="ECO:0000256" key="4">
    <source>
        <dbReference type="ARBA" id="ARBA00022519"/>
    </source>
</evidence>
<proteinExistence type="predicted"/>
<feature type="transmembrane region" description="Helical" evidence="8">
    <location>
        <begin position="180"/>
        <end position="201"/>
    </location>
</feature>
<dbReference type="PANTHER" id="PTHR30574">
    <property type="entry name" value="INNER MEMBRANE PROTEIN YEDE"/>
    <property type="match status" value="1"/>
</dbReference>
<keyword evidence="2" id="KW-0813">Transport</keyword>
<evidence type="ECO:0000313" key="9">
    <source>
        <dbReference type="EMBL" id="VAW68746.1"/>
    </source>
</evidence>
<evidence type="ECO:0000256" key="5">
    <source>
        <dbReference type="ARBA" id="ARBA00022692"/>
    </source>
</evidence>
<dbReference type="GO" id="GO:0005886">
    <property type="term" value="C:plasma membrane"/>
    <property type="evidence" value="ECO:0007669"/>
    <property type="project" value="UniProtKB-SubCell"/>
</dbReference>
<feature type="transmembrane region" description="Helical" evidence="8">
    <location>
        <begin position="336"/>
        <end position="355"/>
    </location>
</feature>
<keyword evidence="6 8" id="KW-1133">Transmembrane helix</keyword>
<evidence type="ECO:0000256" key="2">
    <source>
        <dbReference type="ARBA" id="ARBA00022448"/>
    </source>
</evidence>
<feature type="non-terminal residue" evidence="9">
    <location>
        <position position="367"/>
    </location>
</feature>
<accession>A0A3B0YK92</accession>
<feature type="transmembrane region" description="Helical" evidence="8">
    <location>
        <begin position="132"/>
        <end position="152"/>
    </location>
</feature>
<feature type="transmembrane region" description="Helical" evidence="8">
    <location>
        <begin position="266"/>
        <end position="288"/>
    </location>
</feature>
<keyword evidence="7 8" id="KW-0472">Membrane</keyword>
<dbReference type="AlphaFoldDB" id="A0A3B0YK92"/>
<organism evidence="9">
    <name type="scientific">hydrothermal vent metagenome</name>
    <dbReference type="NCBI Taxonomy" id="652676"/>
    <lineage>
        <taxon>unclassified sequences</taxon>
        <taxon>metagenomes</taxon>
        <taxon>ecological metagenomes</taxon>
    </lineage>
</organism>
<sequence>MIKRGSISSVGGCVMEYEFNSLLLGGGLVLGLMFGAIVQKSGFCMSAVVSNFVLMRDCRQLHAFLIAIAIAVSGTQLLNFMGLVDIGESAYLAAKMNWSGAIAGGLIFGFGTILVGGCIGRTVVRAGEGNSSAMIALIFIAVAATATMYGPLESYRVWLYQATVIDIPAEWVSIPGLFDFSAGLFSVLFVCVCLAMILLTYKKNRSVELLFAGGALGLLIVAGWWVTGYLSHDIFSLHRPTSLTYAGPLANTGYMLVTGSVLSDSALFGLTLLTGTLLGSFLMAKITGRFRWTRPDSTHLCHIAVGGLLMGAGAIVAGGCNIGNGLTGLSVLSVRSLIAVIAIFSGMRLGVYWLVRSEVLEKQPHWY</sequence>
<feature type="transmembrane region" description="Helical" evidence="8">
    <location>
        <begin position="61"/>
        <end position="78"/>
    </location>
</feature>
<feature type="transmembrane region" description="Helical" evidence="8">
    <location>
        <begin position="300"/>
        <end position="324"/>
    </location>
</feature>
<keyword evidence="4" id="KW-0997">Cell inner membrane</keyword>
<keyword evidence="3" id="KW-1003">Cell membrane</keyword>
<gene>
    <name evidence="9" type="ORF">MNBD_GAMMA10-527</name>
</gene>
<keyword evidence="5 8" id="KW-0812">Transmembrane</keyword>
<dbReference type="InterPro" id="IPR007272">
    <property type="entry name" value="Sulf_transp_TsuA/YedE"/>
</dbReference>
<comment type="subcellular location">
    <subcellularLocation>
        <location evidence="1">Cell inner membrane</location>
        <topology evidence="1">Multi-pass membrane protein</topology>
    </subcellularLocation>
</comment>
<dbReference type="PANTHER" id="PTHR30574:SF1">
    <property type="entry name" value="SULPHUR TRANSPORT DOMAIN-CONTAINING PROTEIN"/>
    <property type="match status" value="1"/>
</dbReference>
<feature type="transmembrane region" description="Helical" evidence="8">
    <location>
        <begin position="208"/>
        <end position="227"/>
    </location>
</feature>
<name>A0A3B0YK92_9ZZZZ</name>
<evidence type="ECO:0000256" key="8">
    <source>
        <dbReference type="SAM" id="Phobius"/>
    </source>
</evidence>
<dbReference type="EMBL" id="UOFJ01000363">
    <property type="protein sequence ID" value="VAW68746.1"/>
    <property type="molecule type" value="Genomic_DNA"/>
</dbReference>
<reference evidence="9" key="1">
    <citation type="submission" date="2018-06" db="EMBL/GenBank/DDBJ databases">
        <authorList>
            <person name="Zhirakovskaya E."/>
        </authorList>
    </citation>
    <scope>NUCLEOTIDE SEQUENCE</scope>
</reference>
<feature type="transmembrane region" description="Helical" evidence="8">
    <location>
        <begin position="28"/>
        <end position="54"/>
    </location>
</feature>